<feature type="region of interest" description="Disordered" evidence="1">
    <location>
        <begin position="172"/>
        <end position="192"/>
    </location>
</feature>
<dbReference type="GeneID" id="9808268"/>
<evidence type="ECO:0000256" key="1">
    <source>
        <dbReference type="SAM" id="MobiDB-lite"/>
    </source>
</evidence>
<accession>A0A6A5FUG3</accession>
<comment type="caution">
    <text evidence="2">The sequence shown here is derived from an EMBL/GenBank/DDBJ whole genome shotgun (WGS) entry which is preliminary data.</text>
</comment>
<feature type="region of interest" description="Disordered" evidence="1">
    <location>
        <begin position="1"/>
        <end position="26"/>
    </location>
</feature>
<feature type="compositionally biased region" description="Low complexity" evidence="1">
    <location>
        <begin position="271"/>
        <end position="287"/>
    </location>
</feature>
<name>A0A6A5FUG3_CAERE</name>
<protein>
    <submittedName>
        <fullName evidence="2">Uncharacterized protein</fullName>
    </submittedName>
</protein>
<dbReference type="AlphaFoldDB" id="A0A6A5FUG3"/>
<dbReference type="EMBL" id="WUAV01000006">
    <property type="protein sequence ID" value="KAF1746270.1"/>
    <property type="molecule type" value="Genomic_DNA"/>
</dbReference>
<organism evidence="2 3">
    <name type="scientific">Caenorhabditis remanei</name>
    <name type="common">Caenorhabditis vulgaris</name>
    <dbReference type="NCBI Taxonomy" id="31234"/>
    <lineage>
        <taxon>Eukaryota</taxon>
        <taxon>Metazoa</taxon>
        <taxon>Ecdysozoa</taxon>
        <taxon>Nematoda</taxon>
        <taxon>Chromadorea</taxon>
        <taxon>Rhabditida</taxon>
        <taxon>Rhabditina</taxon>
        <taxon>Rhabditomorpha</taxon>
        <taxon>Rhabditoidea</taxon>
        <taxon>Rhabditidae</taxon>
        <taxon>Peloderinae</taxon>
        <taxon>Caenorhabditis</taxon>
    </lineage>
</organism>
<dbReference type="RefSeq" id="XP_053578587.1">
    <property type="nucleotide sequence ID" value="XM_053735021.1"/>
</dbReference>
<proteinExistence type="predicted"/>
<dbReference type="Proteomes" id="UP000483820">
    <property type="component" value="Chromosome X"/>
</dbReference>
<gene>
    <name evidence="2" type="ORF">GCK72_022723</name>
</gene>
<reference evidence="2 3" key="1">
    <citation type="submission" date="2019-12" db="EMBL/GenBank/DDBJ databases">
        <title>Chromosome-level assembly of the Caenorhabditis remanei genome.</title>
        <authorList>
            <person name="Teterina A.A."/>
            <person name="Willis J.H."/>
            <person name="Phillips P.C."/>
        </authorList>
    </citation>
    <scope>NUCLEOTIDE SEQUENCE [LARGE SCALE GENOMIC DNA]</scope>
    <source>
        <strain evidence="2 3">PX506</strain>
        <tissue evidence="2">Whole organism</tissue>
    </source>
</reference>
<dbReference type="KEGG" id="crq:GCK72_022723"/>
<feature type="compositionally biased region" description="Polar residues" evidence="1">
    <location>
        <begin position="177"/>
        <end position="192"/>
    </location>
</feature>
<feature type="region of interest" description="Disordered" evidence="1">
    <location>
        <begin position="267"/>
        <end position="352"/>
    </location>
</feature>
<dbReference type="CTD" id="9808268"/>
<feature type="compositionally biased region" description="Basic and acidic residues" evidence="1">
    <location>
        <begin position="300"/>
        <end position="314"/>
    </location>
</feature>
<feature type="compositionally biased region" description="Basic and acidic residues" evidence="1">
    <location>
        <begin position="336"/>
        <end position="352"/>
    </location>
</feature>
<evidence type="ECO:0000313" key="3">
    <source>
        <dbReference type="Proteomes" id="UP000483820"/>
    </source>
</evidence>
<sequence length="352" mass="38714">MTDNLDREFTDNPMPLPPQGPPAAQIHRARADRAAQFPVGHDGRPAGHAVRQESNPKLCEFIEIEANSMVDDSRRKRSGRYDNNMEMSQNHMQQMRAGTYASQLPAHIQQQKASEPDDGLNPPLHPRGRPRGTTAAQQRTARFENGLELHHIELPVATELCHHEKCNSKSPIAKIGSNATPTTTIPTKPSHSTAQQVILEVNGDVAMSNAMKRQPGEGNCIFMYDGLKKRTAGEDKSSGQELVFPVDNCLTNRQTHASFFIESIPTSAEGSSAPTTPSTIATSTSPALSEQVSAPINMKPVKEQCHQINRERVKQEKRKKKSEQGKGKETSGGSQKVEDSGGKTDCRRKWNT</sequence>
<feature type="compositionally biased region" description="Basic and acidic residues" evidence="1">
    <location>
        <begin position="1"/>
        <end position="10"/>
    </location>
</feature>
<feature type="region of interest" description="Disordered" evidence="1">
    <location>
        <begin position="104"/>
        <end position="138"/>
    </location>
</feature>
<evidence type="ECO:0000313" key="2">
    <source>
        <dbReference type="EMBL" id="KAF1746270.1"/>
    </source>
</evidence>